<keyword evidence="4" id="KW-0804">Transcription</keyword>
<dbReference type="Gene3D" id="1.10.260.40">
    <property type="entry name" value="lambda repressor-like DNA-binding domains"/>
    <property type="match status" value="1"/>
</dbReference>
<dbReference type="HOGENOM" id="CLU_037628_6_0_6"/>
<evidence type="ECO:0000313" key="7">
    <source>
        <dbReference type="Proteomes" id="UP000005953"/>
    </source>
</evidence>
<dbReference type="SUPFAM" id="SSF53822">
    <property type="entry name" value="Periplasmic binding protein-like I"/>
    <property type="match status" value="1"/>
</dbReference>
<dbReference type="FunFam" id="1.10.260.40:FF:000008">
    <property type="entry name" value="Fructose repressor (Catabolite repressor/activator)"/>
    <property type="match status" value="1"/>
</dbReference>
<dbReference type="Pfam" id="PF00356">
    <property type="entry name" value="LacI"/>
    <property type="match status" value="1"/>
</dbReference>
<dbReference type="PANTHER" id="PTHR30146">
    <property type="entry name" value="LACI-RELATED TRANSCRIPTIONAL REPRESSOR"/>
    <property type="match status" value="1"/>
</dbReference>
<dbReference type="STRING" id="314283.MED297_11620"/>
<dbReference type="OrthoDB" id="7055227at2"/>
<dbReference type="SMART" id="SM00354">
    <property type="entry name" value="HTH_LACI"/>
    <property type="match status" value="1"/>
</dbReference>
<dbReference type="PANTHER" id="PTHR30146:SF45">
    <property type="entry name" value="CATABOLITE REPRESSOR_ACTIVATOR"/>
    <property type="match status" value="1"/>
</dbReference>
<reference evidence="6 7" key="1">
    <citation type="submission" date="2006-02" db="EMBL/GenBank/DDBJ databases">
        <authorList>
            <person name="Pinhassi J."/>
            <person name="Pedros-Alio C."/>
            <person name="Ferriera S."/>
            <person name="Johnson J."/>
            <person name="Kravitz S."/>
            <person name="Halpern A."/>
            <person name="Remington K."/>
            <person name="Beeson K."/>
            <person name="Tran B."/>
            <person name="Rogers Y.-H."/>
            <person name="Friedman R."/>
            <person name="Venter J.C."/>
        </authorList>
    </citation>
    <scope>NUCLEOTIDE SEQUENCE [LARGE SCALE GENOMIC DNA]</scope>
    <source>
        <strain evidence="6 7">MED297</strain>
    </source>
</reference>
<dbReference type="InterPro" id="IPR028082">
    <property type="entry name" value="Peripla_BP_I"/>
</dbReference>
<protein>
    <submittedName>
        <fullName evidence="6">Fructose repressor</fullName>
    </submittedName>
</protein>
<evidence type="ECO:0000256" key="3">
    <source>
        <dbReference type="ARBA" id="ARBA00023125"/>
    </source>
</evidence>
<accession>A4BB49</accession>
<dbReference type="PROSITE" id="PS50932">
    <property type="entry name" value="HTH_LACI_2"/>
    <property type="match status" value="1"/>
</dbReference>
<evidence type="ECO:0000256" key="4">
    <source>
        <dbReference type="ARBA" id="ARBA00023163"/>
    </source>
</evidence>
<sequence length="332" mass="36471">MKIADIARLAGVSKATVSSVLNGKAEQYRISQKTQEKVFKVVREHDYQPNHSAASLRSGKSHSIGLIVPDFENRSYLRIAKRLEALARAEGYQLIIASSDDQPETELESARTLVSRGVDALLVSTSLTDSSDYLSILNRGTPVIAIDRGLSDQFSNVISDDYQGALQLTNALPLANLNSVVLIGALPQLSVSQERERGFRAAVSGQTRLIPSIYYGERFDLESGMAQFRNAIADHDGLPDAVITTSYALMEGVIEVLQSDFREALFQSPVCALGTFGNSRLLDFLPMPVVSLPQQYEQIAEAAWSLARQAIESSYQPQKVIIRRKLNRRGVA</sequence>
<dbReference type="RefSeq" id="WP_008041942.1">
    <property type="nucleotide sequence ID" value="NZ_CH724149.1"/>
</dbReference>
<dbReference type="Gene3D" id="3.40.50.2300">
    <property type="match status" value="2"/>
</dbReference>
<evidence type="ECO:0000256" key="1">
    <source>
        <dbReference type="ARBA" id="ARBA00022491"/>
    </source>
</evidence>
<gene>
    <name evidence="6" type="ORF">MED297_11620</name>
</gene>
<dbReference type="SUPFAM" id="SSF47413">
    <property type="entry name" value="lambda repressor-like DNA-binding domains"/>
    <property type="match status" value="1"/>
</dbReference>
<feature type="domain" description="HTH lacI-type" evidence="5">
    <location>
        <begin position="1"/>
        <end position="58"/>
    </location>
</feature>
<dbReference type="GO" id="GO:0003700">
    <property type="term" value="F:DNA-binding transcription factor activity"/>
    <property type="evidence" value="ECO:0007669"/>
    <property type="project" value="TreeGrafter"/>
</dbReference>
<evidence type="ECO:0000256" key="2">
    <source>
        <dbReference type="ARBA" id="ARBA00023015"/>
    </source>
</evidence>
<organism evidence="6 7">
    <name type="scientific">Reinekea blandensis MED297</name>
    <dbReference type="NCBI Taxonomy" id="314283"/>
    <lineage>
        <taxon>Bacteria</taxon>
        <taxon>Pseudomonadati</taxon>
        <taxon>Pseudomonadota</taxon>
        <taxon>Gammaproteobacteria</taxon>
        <taxon>Oceanospirillales</taxon>
        <taxon>Saccharospirillaceae</taxon>
        <taxon>Reinekea</taxon>
    </lineage>
</organism>
<proteinExistence type="predicted"/>
<dbReference type="GO" id="GO:0055085">
    <property type="term" value="P:transmembrane transport"/>
    <property type="evidence" value="ECO:0007669"/>
    <property type="project" value="UniProtKB-ARBA"/>
</dbReference>
<keyword evidence="2" id="KW-0805">Transcription regulation</keyword>
<name>A4BB49_9GAMM</name>
<dbReference type="PROSITE" id="PS00356">
    <property type="entry name" value="HTH_LACI_1"/>
    <property type="match status" value="1"/>
</dbReference>
<dbReference type="PRINTS" id="PR00036">
    <property type="entry name" value="HTHLACI"/>
</dbReference>
<dbReference type="CDD" id="cd01392">
    <property type="entry name" value="HTH_LacI"/>
    <property type="match status" value="1"/>
</dbReference>
<dbReference type="EMBL" id="AAOE01000003">
    <property type="protein sequence ID" value="EAR10662.1"/>
    <property type="molecule type" value="Genomic_DNA"/>
</dbReference>
<dbReference type="AlphaFoldDB" id="A4BB49"/>
<dbReference type="Pfam" id="PF13407">
    <property type="entry name" value="Peripla_BP_4"/>
    <property type="match status" value="1"/>
</dbReference>
<keyword evidence="7" id="KW-1185">Reference proteome</keyword>
<keyword evidence="3" id="KW-0238">DNA-binding</keyword>
<dbReference type="NCBIfam" id="NF008452">
    <property type="entry name" value="PRK11303.1"/>
    <property type="match status" value="1"/>
</dbReference>
<dbReference type="GO" id="GO:0000976">
    <property type="term" value="F:transcription cis-regulatory region binding"/>
    <property type="evidence" value="ECO:0007669"/>
    <property type="project" value="TreeGrafter"/>
</dbReference>
<dbReference type="Proteomes" id="UP000005953">
    <property type="component" value="Unassembled WGS sequence"/>
</dbReference>
<dbReference type="InterPro" id="IPR000843">
    <property type="entry name" value="HTH_LacI"/>
</dbReference>
<dbReference type="InterPro" id="IPR010982">
    <property type="entry name" value="Lambda_DNA-bd_dom_sf"/>
</dbReference>
<evidence type="ECO:0000313" key="6">
    <source>
        <dbReference type="EMBL" id="EAR10662.1"/>
    </source>
</evidence>
<keyword evidence="1" id="KW-0678">Repressor</keyword>
<evidence type="ECO:0000259" key="5">
    <source>
        <dbReference type="PROSITE" id="PS50932"/>
    </source>
</evidence>
<comment type="caution">
    <text evidence="6">The sequence shown here is derived from an EMBL/GenBank/DDBJ whole genome shotgun (WGS) entry which is preliminary data.</text>
</comment>
<dbReference type="InterPro" id="IPR025997">
    <property type="entry name" value="SBP_2_dom"/>
</dbReference>